<feature type="compositionally biased region" description="Basic and acidic residues" evidence="1">
    <location>
        <begin position="98"/>
        <end position="107"/>
    </location>
</feature>
<evidence type="ECO:0000313" key="2">
    <source>
        <dbReference type="EMBL" id="KAK4177150.1"/>
    </source>
</evidence>
<gene>
    <name evidence="2" type="ORF">QBC36DRAFT_377937</name>
</gene>
<comment type="caution">
    <text evidence="2">The sequence shown here is derived from an EMBL/GenBank/DDBJ whole genome shotgun (WGS) entry which is preliminary data.</text>
</comment>
<protein>
    <submittedName>
        <fullName evidence="2">Uncharacterized protein</fullName>
    </submittedName>
</protein>
<proteinExistence type="predicted"/>
<reference evidence="2" key="1">
    <citation type="journal article" date="2023" name="Mol. Phylogenet. Evol.">
        <title>Genome-scale phylogeny and comparative genomics of the fungal order Sordariales.</title>
        <authorList>
            <person name="Hensen N."/>
            <person name="Bonometti L."/>
            <person name="Westerberg I."/>
            <person name="Brannstrom I.O."/>
            <person name="Guillou S."/>
            <person name="Cros-Aarteil S."/>
            <person name="Calhoun S."/>
            <person name="Haridas S."/>
            <person name="Kuo A."/>
            <person name="Mondo S."/>
            <person name="Pangilinan J."/>
            <person name="Riley R."/>
            <person name="LaButti K."/>
            <person name="Andreopoulos B."/>
            <person name="Lipzen A."/>
            <person name="Chen C."/>
            <person name="Yan M."/>
            <person name="Daum C."/>
            <person name="Ng V."/>
            <person name="Clum A."/>
            <person name="Steindorff A."/>
            <person name="Ohm R.A."/>
            <person name="Martin F."/>
            <person name="Silar P."/>
            <person name="Natvig D.O."/>
            <person name="Lalanne C."/>
            <person name="Gautier V."/>
            <person name="Ament-Velasquez S.L."/>
            <person name="Kruys A."/>
            <person name="Hutchinson M.I."/>
            <person name="Powell A.J."/>
            <person name="Barry K."/>
            <person name="Miller A.N."/>
            <person name="Grigoriev I.V."/>
            <person name="Debuchy R."/>
            <person name="Gladieux P."/>
            <person name="Hiltunen Thoren M."/>
            <person name="Johannesson H."/>
        </authorList>
    </citation>
    <scope>NUCLEOTIDE SEQUENCE</scope>
    <source>
        <strain evidence="2">CBS 892.96</strain>
    </source>
</reference>
<feature type="region of interest" description="Disordered" evidence="1">
    <location>
        <begin position="61"/>
        <end position="107"/>
    </location>
</feature>
<dbReference type="AlphaFoldDB" id="A0AAN6W8F3"/>
<feature type="compositionally biased region" description="Basic residues" evidence="1">
    <location>
        <begin position="74"/>
        <end position="87"/>
    </location>
</feature>
<name>A0AAN6W8F3_9PEZI</name>
<accession>A0AAN6W8F3</accession>
<dbReference type="Proteomes" id="UP001302321">
    <property type="component" value="Unassembled WGS sequence"/>
</dbReference>
<organism evidence="2 3">
    <name type="scientific">Triangularia setosa</name>
    <dbReference type="NCBI Taxonomy" id="2587417"/>
    <lineage>
        <taxon>Eukaryota</taxon>
        <taxon>Fungi</taxon>
        <taxon>Dikarya</taxon>
        <taxon>Ascomycota</taxon>
        <taxon>Pezizomycotina</taxon>
        <taxon>Sordariomycetes</taxon>
        <taxon>Sordariomycetidae</taxon>
        <taxon>Sordariales</taxon>
        <taxon>Podosporaceae</taxon>
        <taxon>Triangularia</taxon>
    </lineage>
</organism>
<dbReference type="EMBL" id="MU866174">
    <property type="protein sequence ID" value="KAK4177150.1"/>
    <property type="molecule type" value="Genomic_DNA"/>
</dbReference>
<evidence type="ECO:0000313" key="3">
    <source>
        <dbReference type="Proteomes" id="UP001302321"/>
    </source>
</evidence>
<keyword evidence="3" id="KW-1185">Reference proteome</keyword>
<reference evidence="2" key="2">
    <citation type="submission" date="2023-05" db="EMBL/GenBank/DDBJ databases">
        <authorList>
            <consortium name="Lawrence Berkeley National Laboratory"/>
            <person name="Steindorff A."/>
            <person name="Hensen N."/>
            <person name="Bonometti L."/>
            <person name="Westerberg I."/>
            <person name="Brannstrom I.O."/>
            <person name="Guillou S."/>
            <person name="Cros-Aarteil S."/>
            <person name="Calhoun S."/>
            <person name="Haridas S."/>
            <person name="Kuo A."/>
            <person name="Mondo S."/>
            <person name="Pangilinan J."/>
            <person name="Riley R."/>
            <person name="Labutti K."/>
            <person name="Andreopoulos B."/>
            <person name="Lipzen A."/>
            <person name="Chen C."/>
            <person name="Yanf M."/>
            <person name="Daum C."/>
            <person name="Ng V."/>
            <person name="Clum A."/>
            <person name="Ohm R."/>
            <person name="Martin F."/>
            <person name="Silar P."/>
            <person name="Natvig D."/>
            <person name="Lalanne C."/>
            <person name="Gautier V."/>
            <person name="Ament-Velasquez S.L."/>
            <person name="Kruys A."/>
            <person name="Hutchinson M.I."/>
            <person name="Powell A.J."/>
            <person name="Barry K."/>
            <person name="Miller A.N."/>
            <person name="Grigoriev I.V."/>
            <person name="Debuchy R."/>
            <person name="Gladieux P."/>
            <person name="Thoren M.H."/>
            <person name="Johannesson H."/>
        </authorList>
    </citation>
    <scope>NUCLEOTIDE SEQUENCE</scope>
    <source>
        <strain evidence="2">CBS 892.96</strain>
    </source>
</reference>
<sequence length="107" mass="11899">MQITNSVFALCDFARCFTADCRPGSDESTLLVKLASKRVVNVMANNGDVIKRRMDEIKSAREWVEESTNSGSSRHTKGRRLLSHHHGGSSGDPVQKPGRKEEKGERD</sequence>
<evidence type="ECO:0000256" key="1">
    <source>
        <dbReference type="SAM" id="MobiDB-lite"/>
    </source>
</evidence>